<feature type="compositionally biased region" description="Basic and acidic residues" evidence="6">
    <location>
        <begin position="74"/>
        <end position="96"/>
    </location>
</feature>
<evidence type="ECO:0000256" key="1">
    <source>
        <dbReference type="ARBA" id="ARBA00004191"/>
    </source>
</evidence>
<feature type="signal peptide" evidence="7">
    <location>
        <begin position="1"/>
        <end position="18"/>
    </location>
</feature>
<reference evidence="9" key="1">
    <citation type="journal article" date="2022" name="DNA Res.">
        <title>Genome analysis of five recently described species of the CUG-Ser clade uncovers Candida theae as a new hybrid lineage with pathogenic potential in the Candida parapsilosis species complex.</title>
        <authorList>
            <person name="Mixao V."/>
            <person name="Del Olmo V."/>
            <person name="Hegedusova E."/>
            <person name="Saus E."/>
            <person name="Pryszcz L."/>
            <person name="Cillingova A."/>
            <person name="Nosek J."/>
            <person name="Gabaldon T."/>
        </authorList>
    </citation>
    <scope>NUCLEOTIDE SEQUENCE</scope>
    <source>
        <strain evidence="9">CBS 10844</strain>
    </source>
</reference>
<dbReference type="Proteomes" id="UP001202479">
    <property type="component" value="Unassembled WGS sequence"/>
</dbReference>
<dbReference type="GeneID" id="73382473"/>
<evidence type="ECO:0000256" key="2">
    <source>
        <dbReference type="ARBA" id="ARBA00022512"/>
    </source>
</evidence>
<protein>
    <recommendedName>
        <fullName evidence="8">Cell wall mannoprotein PIR1-like C-terminal domain-containing protein</fullName>
    </recommendedName>
</protein>
<feature type="compositionally biased region" description="Acidic residues" evidence="6">
    <location>
        <begin position="97"/>
        <end position="120"/>
    </location>
</feature>
<dbReference type="AlphaFoldDB" id="A0AAI9SRV9"/>
<keyword evidence="10" id="KW-1185">Reference proteome</keyword>
<evidence type="ECO:0000256" key="7">
    <source>
        <dbReference type="SAM" id="SignalP"/>
    </source>
</evidence>
<dbReference type="GO" id="GO:0031505">
    <property type="term" value="P:fungal-type cell wall organization"/>
    <property type="evidence" value="ECO:0007669"/>
    <property type="project" value="TreeGrafter"/>
</dbReference>
<dbReference type="GO" id="GO:0009277">
    <property type="term" value="C:fungal-type cell wall"/>
    <property type="evidence" value="ECO:0007669"/>
    <property type="project" value="TreeGrafter"/>
</dbReference>
<keyword evidence="2" id="KW-0134">Cell wall</keyword>
<name>A0AAI9SRV9_9ASCO</name>
<dbReference type="EMBL" id="JAHUZD010000150">
    <property type="protein sequence ID" value="KAI3402290.1"/>
    <property type="molecule type" value="Genomic_DNA"/>
</dbReference>
<dbReference type="InterPro" id="IPR054508">
    <property type="entry name" value="PIR1-like_C"/>
</dbReference>
<keyword evidence="4 7" id="KW-0732">Signal</keyword>
<evidence type="ECO:0000313" key="10">
    <source>
        <dbReference type="Proteomes" id="UP001202479"/>
    </source>
</evidence>
<evidence type="ECO:0000259" key="8">
    <source>
        <dbReference type="Pfam" id="PF22799"/>
    </source>
</evidence>
<evidence type="ECO:0000256" key="3">
    <source>
        <dbReference type="ARBA" id="ARBA00022525"/>
    </source>
</evidence>
<feature type="chain" id="PRO_5042613029" description="Cell wall mannoprotein PIR1-like C-terminal domain-containing protein" evidence="7">
    <location>
        <begin position="19"/>
        <end position="243"/>
    </location>
</feature>
<evidence type="ECO:0000256" key="6">
    <source>
        <dbReference type="SAM" id="MobiDB-lite"/>
    </source>
</evidence>
<accession>A0AAI9SRV9</accession>
<proteinExistence type="inferred from homology"/>
<dbReference type="RefSeq" id="XP_049178039.1">
    <property type="nucleotide sequence ID" value="XM_049326342.1"/>
</dbReference>
<comment type="subcellular location">
    <subcellularLocation>
        <location evidence="1">Secreted</location>
        <location evidence="1">Cell wall</location>
    </subcellularLocation>
</comment>
<dbReference type="Pfam" id="PF22799">
    <property type="entry name" value="PIR1-like_C"/>
    <property type="match status" value="1"/>
</dbReference>
<evidence type="ECO:0000256" key="4">
    <source>
        <dbReference type="ARBA" id="ARBA00022729"/>
    </source>
</evidence>
<evidence type="ECO:0000256" key="5">
    <source>
        <dbReference type="ARBA" id="ARBA00038219"/>
    </source>
</evidence>
<feature type="domain" description="Cell wall mannoprotein PIR1-like C-terminal" evidence="8">
    <location>
        <begin position="154"/>
        <end position="228"/>
    </location>
</feature>
<sequence length="243" mass="28437">MKFTSALAAFGLLAVAQSNLIKRGGDYDDYTPWKPYYPKVFTLGVKVDGKIYYSFQVNDGQFEFDHKEYEEYCEPPHKPKWKSEPKHDSGKWKRGDDEYDDDDDEEDDNTVQFGDDDDDDKKDKYYKPGYKPYHPFLKVDYYKGLDVYTLKNTILKDSKGRIGSIVANHQFQFDKPTQPDALFTKGFSIVWEDKNWLLALNGKTTFWDSALNDYLYKVYDAPITSKSRKVELVIIEVVFKSYD</sequence>
<dbReference type="PANTHER" id="PTHR47254:SF1">
    <property type="entry name" value="CELL WALL MANNOPROTEIN CIS3-RELATED"/>
    <property type="match status" value="1"/>
</dbReference>
<dbReference type="InterPro" id="IPR051153">
    <property type="entry name" value="Yeast_CWMannoprotein_PIR"/>
</dbReference>
<dbReference type="PANTHER" id="PTHR47254">
    <property type="entry name" value="CELL WALL MANNOPROTEIN CIS3-RELATED"/>
    <property type="match status" value="1"/>
</dbReference>
<evidence type="ECO:0000313" key="9">
    <source>
        <dbReference type="EMBL" id="KAI3402290.1"/>
    </source>
</evidence>
<gene>
    <name evidence="9" type="ORF">KGF56_004860</name>
</gene>
<comment type="caution">
    <text evidence="9">The sequence shown here is derived from an EMBL/GenBank/DDBJ whole genome shotgun (WGS) entry which is preliminary data.</text>
</comment>
<keyword evidence="3" id="KW-0964">Secreted</keyword>
<dbReference type="GO" id="GO:0005199">
    <property type="term" value="F:structural constituent of cell wall"/>
    <property type="evidence" value="ECO:0007669"/>
    <property type="project" value="TreeGrafter"/>
</dbReference>
<comment type="similarity">
    <text evidence="5">Belongs to the PIR protein family.</text>
</comment>
<organism evidence="9 10">
    <name type="scientific">Candida oxycetoniae</name>
    <dbReference type="NCBI Taxonomy" id="497107"/>
    <lineage>
        <taxon>Eukaryota</taxon>
        <taxon>Fungi</taxon>
        <taxon>Dikarya</taxon>
        <taxon>Ascomycota</taxon>
        <taxon>Saccharomycotina</taxon>
        <taxon>Pichiomycetes</taxon>
        <taxon>Debaryomycetaceae</taxon>
        <taxon>Candida/Lodderomyces clade</taxon>
        <taxon>Candida</taxon>
    </lineage>
</organism>
<feature type="region of interest" description="Disordered" evidence="6">
    <location>
        <begin position="74"/>
        <end position="126"/>
    </location>
</feature>